<keyword evidence="2" id="KW-0812">Transmembrane</keyword>
<dbReference type="Pfam" id="PF07859">
    <property type="entry name" value="Abhydrolase_3"/>
    <property type="match status" value="1"/>
</dbReference>
<reference evidence="4" key="2">
    <citation type="journal article" date="2022" name="Microbiol. Resour. Announc.">
        <title>Whole-Genome Sequence of Entomortierella parvispora E1425, a Mucoromycotan Fungus Associated with Burkholderiaceae-Related Endosymbiotic Bacteria.</title>
        <authorList>
            <person name="Herlambang A."/>
            <person name="Guo Y."/>
            <person name="Takashima Y."/>
            <person name="Narisawa K."/>
            <person name="Ohta H."/>
            <person name="Nishizawa T."/>
        </authorList>
    </citation>
    <scope>NUCLEOTIDE SEQUENCE</scope>
    <source>
        <strain evidence="4">E1425</strain>
    </source>
</reference>
<evidence type="ECO:0000259" key="3">
    <source>
        <dbReference type="Pfam" id="PF07859"/>
    </source>
</evidence>
<keyword evidence="1" id="KW-0378">Hydrolase</keyword>
<gene>
    <name evidence="4" type="ORF">EMPS_09568</name>
</gene>
<protein>
    <recommendedName>
        <fullName evidence="3">Alpha/beta hydrolase fold-3 domain-containing protein</fullName>
    </recommendedName>
</protein>
<dbReference type="InterPro" id="IPR013094">
    <property type="entry name" value="AB_hydrolase_3"/>
</dbReference>
<dbReference type="EMBL" id="BQFW01000013">
    <property type="protein sequence ID" value="GJJ77209.1"/>
    <property type="molecule type" value="Genomic_DNA"/>
</dbReference>
<proteinExistence type="predicted"/>
<accession>A0A9P3HI84</accession>
<dbReference type="PANTHER" id="PTHR48081:SF8">
    <property type="entry name" value="ALPHA_BETA HYDROLASE FOLD-3 DOMAIN-CONTAINING PROTEIN-RELATED"/>
    <property type="match status" value="1"/>
</dbReference>
<evidence type="ECO:0000256" key="2">
    <source>
        <dbReference type="SAM" id="Phobius"/>
    </source>
</evidence>
<feature type="transmembrane region" description="Helical" evidence="2">
    <location>
        <begin position="12"/>
        <end position="33"/>
    </location>
</feature>
<comment type="caution">
    <text evidence="4">The sequence shown here is derived from an EMBL/GenBank/DDBJ whole genome shotgun (WGS) entry which is preliminary data.</text>
</comment>
<keyword evidence="2" id="KW-1133">Transmembrane helix</keyword>
<feature type="transmembrane region" description="Helical" evidence="2">
    <location>
        <begin position="53"/>
        <end position="71"/>
    </location>
</feature>
<dbReference type="PANTHER" id="PTHR48081">
    <property type="entry name" value="AB HYDROLASE SUPERFAMILY PROTEIN C4A8.06C"/>
    <property type="match status" value="1"/>
</dbReference>
<dbReference type="InterPro" id="IPR029058">
    <property type="entry name" value="AB_hydrolase_fold"/>
</dbReference>
<keyword evidence="2" id="KW-0472">Membrane</keyword>
<organism evidence="4 5">
    <name type="scientific">Entomortierella parvispora</name>
    <dbReference type="NCBI Taxonomy" id="205924"/>
    <lineage>
        <taxon>Eukaryota</taxon>
        <taxon>Fungi</taxon>
        <taxon>Fungi incertae sedis</taxon>
        <taxon>Mucoromycota</taxon>
        <taxon>Mortierellomycotina</taxon>
        <taxon>Mortierellomycetes</taxon>
        <taxon>Mortierellales</taxon>
        <taxon>Mortierellaceae</taxon>
        <taxon>Entomortierella</taxon>
    </lineage>
</organism>
<name>A0A9P3HI84_9FUNG</name>
<dbReference type="InterPro" id="IPR050300">
    <property type="entry name" value="GDXG_lipolytic_enzyme"/>
</dbReference>
<feature type="domain" description="Alpha/beta hydrolase fold-3" evidence="3">
    <location>
        <begin position="146"/>
        <end position="353"/>
    </location>
</feature>
<keyword evidence="5" id="KW-1185">Reference proteome</keyword>
<evidence type="ECO:0000256" key="1">
    <source>
        <dbReference type="ARBA" id="ARBA00022801"/>
    </source>
</evidence>
<dbReference type="Proteomes" id="UP000827284">
    <property type="component" value="Unassembled WGS sequence"/>
</dbReference>
<dbReference type="Gene3D" id="3.40.50.1820">
    <property type="entry name" value="alpha/beta hydrolase"/>
    <property type="match status" value="1"/>
</dbReference>
<dbReference type="OrthoDB" id="433474at2759"/>
<reference evidence="4" key="1">
    <citation type="submission" date="2021-11" db="EMBL/GenBank/DDBJ databases">
        <authorList>
            <person name="Herlambang A."/>
            <person name="Guo Y."/>
            <person name="Takashima Y."/>
            <person name="Nishizawa T."/>
        </authorList>
    </citation>
    <scope>NUCLEOTIDE SEQUENCE</scope>
    <source>
        <strain evidence="4">E1425</strain>
    </source>
</reference>
<sequence>MTATTISQNQNAFKYWGPIAYTRLILYITAYILKSTVRHVFGRTPKGVSLLEGYTVMVLRMMMSLRVLNVAQSRRMMNFSNAIVHLRTGTFKQSSRDQWATKVKGQGWEGFWIPFKDQLNKEQLKKDLVKKHTIADIGAGCDIVMFAIHGGGMVLGDALMFLANYRSWMKGMQKNHNLKIGILSVEYSLSPEVMYPGALNECVAAYRHLIEHQGVDPRRVVMCGDSAGGNLCLTTALKIRDEYSHLGMPAGQVLFSPWVMCPKPLKDSPDDYITNLGGRTFMEAYTHNLAKIQTSPYAAPIRASSLTGMPKMLVFAGGVESLRPSIESFVVKAQNEDVDVQLVVKEGRAHDYALIEEISGPKVIREAEEKIGHFVAKIRDVYIGLAPTV</sequence>
<evidence type="ECO:0000313" key="5">
    <source>
        <dbReference type="Proteomes" id="UP000827284"/>
    </source>
</evidence>
<evidence type="ECO:0000313" key="4">
    <source>
        <dbReference type="EMBL" id="GJJ77209.1"/>
    </source>
</evidence>
<dbReference type="AlphaFoldDB" id="A0A9P3HI84"/>
<dbReference type="SUPFAM" id="SSF53474">
    <property type="entry name" value="alpha/beta-Hydrolases"/>
    <property type="match status" value="1"/>
</dbReference>
<dbReference type="GO" id="GO:0016787">
    <property type="term" value="F:hydrolase activity"/>
    <property type="evidence" value="ECO:0007669"/>
    <property type="project" value="UniProtKB-KW"/>
</dbReference>